<name>A0ABR1PM04_DIAER</name>
<dbReference type="PANTHER" id="PTHR46179:SF19">
    <property type="entry name" value="C2H2 FINGER DOMAIN TRANSCRIPTION FACTOR (EUROFUNG)-RELATED"/>
    <property type="match status" value="1"/>
</dbReference>
<comment type="caution">
    <text evidence="4">The sequence shown here is derived from an EMBL/GenBank/DDBJ whole genome shotgun (WGS) entry which is preliminary data.</text>
</comment>
<feature type="compositionally biased region" description="Low complexity" evidence="2">
    <location>
        <begin position="132"/>
        <end position="150"/>
    </location>
</feature>
<dbReference type="EMBL" id="JAKNSF020000003">
    <property type="protein sequence ID" value="KAK7740108.1"/>
    <property type="molecule type" value="Genomic_DNA"/>
</dbReference>
<dbReference type="SMART" id="SM00355">
    <property type="entry name" value="ZnF_C2H2"/>
    <property type="match status" value="3"/>
</dbReference>
<proteinExistence type="predicted"/>
<keyword evidence="1" id="KW-0479">Metal-binding</keyword>
<keyword evidence="5" id="KW-1185">Reference proteome</keyword>
<dbReference type="Gene3D" id="3.30.160.60">
    <property type="entry name" value="Classic Zinc Finger"/>
    <property type="match status" value="1"/>
</dbReference>
<dbReference type="InterPro" id="IPR013087">
    <property type="entry name" value="Znf_C2H2_type"/>
</dbReference>
<evidence type="ECO:0000259" key="3">
    <source>
        <dbReference type="PROSITE" id="PS50157"/>
    </source>
</evidence>
<feature type="compositionally biased region" description="Polar residues" evidence="2">
    <location>
        <begin position="242"/>
        <end position="254"/>
    </location>
</feature>
<evidence type="ECO:0000256" key="2">
    <source>
        <dbReference type="SAM" id="MobiDB-lite"/>
    </source>
</evidence>
<feature type="domain" description="C2H2-type" evidence="3">
    <location>
        <begin position="448"/>
        <end position="473"/>
    </location>
</feature>
<dbReference type="InterPro" id="IPR051061">
    <property type="entry name" value="Zinc_finger_trans_reg"/>
</dbReference>
<accession>A0ABR1PM04</accession>
<dbReference type="PROSITE" id="PS00028">
    <property type="entry name" value="ZINC_FINGER_C2H2_1"/>
    <property type="match status" value="1"/>
</dbReference>
<feature type="compositionally biased region" description="Low complexity" evidence="2">
    <location>
        <begin position="403"/>
        <end position="429"/>
    </location>
</feature>
<gene>
    <name evidence="4" type="ORF">SLS63_001308</name>
</gene>
<dbReference type="Proteomes" id="UP001430848">
    <property type="component" value="Unassembled WGS sequence"/>
</dbReference>
<sequence length="580" mass="63354">MMYADSWLGDNSQFPAKNSHRNMHQRESSLSSLGSFGPASPFSFSSTNPQIAINESGESYHGLPMADEQTYHLAAKAPNPTAHDTLYTSMPYSSDSTSVHNYAHMLAPQRQRGDRSGLLPPPDFPSGGSTNSRPVSVASSVASDSPVTPAAPEPEEDRRRKTGEDYILADFLNVADEYTGLPFPNQTAVHTVPKLDRTMTDIYSDELYNPNFSITSMSPSQPSQTTMSPNHEVFAQRLQAANSQHLSATHSPISISRGRSPFRQGSPLAPAPAQDFSQHTNNMRFNTAQHMREKRKAEQDAAQALRQAMAQPSTSTGTPQTISPKDAVLEFNDGDNNNFPLFSSQDSTGFDAGQMSKATPQTNNFGALSLDTSFDNYLTSQLSSGAMQLPQQYPFVAKHRQQSSLPSVSNGSCSVSSRLSSSTSASPVSTALGSPQRPDAVGADGGTYTCTYHGCTMRFESPTLLQKHKREGHRQAHGLNGLRRPEAVPTTFLNTQAGPHKCERINPSTGKPCNTVFSRPYDLTRHEDTIHNARKQKVRCDVCTEEKTFSRADALTRHYRVCHPDLEFPGKHRKRGGAAT</sequence>
<evidence type="ECO:0000313" key="5">
    <source>
        <dbReference type="Proteomes" id="UP001430848"/>
    </source>
</evidence>
<dbReference type="PROSITE" id="PS50157">
    <property type="entry name" value="ZINC_FINGER_C2H2_2"/>
    <property type="match status" value="2"/>
</dbReference>
<organism evidence="4 5">
    <name type="scientific">Diaporthe eres</name>
    <name type="common">Phomopsis oblonga</name>
    <dbReference type="NCBI Taxonomy" id="83184"/>
    <lineage>
        <taxon>Eukaryota</taxon>
        <taxon>Fungi</taxon>
        <taxon>Dikarya</taxon>
        <taxon>Ascomycota</taxon>
        <taxon>Pezizomycotina</taxon>
        <taxon>Sordariomycetes</taxon>
        <taxon>Sordariomycetidae</taxon>
        <taxon>Diaporthales</taxon>
        <taxon>Diaporthaceae</taxon>
        <taxon>Diaporthe</taxon>
        <taxon>Diaporthe eres species complex</taxon>
    </lineage>
</organism>
<protein>
    <recommendedName>
        <fullName evidence="3">C2H2-type domain-containing protein</fullName>
    </recommendedName>
</protein>
<feature type="domain" description="C2H2-type" evidence="3">
    <location>
        <begin position="500"/>
        <end position="536"/>
    </location>
</feature>
<feature type="region of interest" description="Disordered" evidence="2">
    <location>
        <begin position="109"/>
        <end position="162"/>
    </location>
</feature>
<keyword evidence="1" id="KW-0863">Zinc-finger</keyword>
<evidence type="ECO:0000256" key="1">
    <source>
        <dbReference type="PROSITE-ProRule" id="PRU00042"/>
    </source>
</evidence>
<feature type="region of interest" description="Disordered" evidence="2">
    <location>
        <begin position="398"/>
        <end position="441"/>
    </location>
</feature>
<reference evidence="4 5" key="1">
    <citation type="submission" date="2024-02" db="EMBL/GenBank/DDBJ databases">
        <title>De novo assembly and annotation of 12 fungi associated with fruit tree decline syndrome in Ontario, Canada.</title>
        <authorList>
            <person name="Sulman M."/>
            <person name="Ellouze W."/>
            <person name="Ilyukhin E."/>
        </authorList>
    </citation>
    <scope>NUCLEOTIDE SEQUENCE [LARGE SCALE GENOMIC DNA]</scope>
    <source>
        <strain evidence="4 5">M169</strain>
    </source>
</reference>
<feature type="region of interest" description="Disordered" evidence="2">
    <location>
        <begin position="13"/>
        <end position="35"/>
    </location>
</feature>
<evidence type="ECO:0000313" key="4">
    <source>
        <dbReference type="EMBL" id="KAK7740108.1"/>
    </source>
</evidence>
<keyword evidence="1" id="KW-0862">Zinc</keyword>
<feature type="region of interest" description="Disordered" evidence="2">
    <location>
        <begin position="242"/>
        <end position="322"/>
    </location>
</feature>
<feature type="compositionally biased region" description="Polar residues" evidence="2">
    <location>
        <begin position="275"/>
        <end position="289"/>
    </location>
</feature>
<dbReference type="PANTHER" id="PTHR46179">
    <property type="entry name" value="ZINC FINGER PROTEIN"/>
    <property type="match status" value="1"/>
</dbReference>
<feature type="compositionally biased region" description="Polar residues" evidence="2">
    <location>
        <begin position="310"/>
        <end position="322"/>
    </location>
</feature>